<name>R3WG70_9ENTE</name>
<dbReference type="EMBL" id="AJAU01000016">
    <property type="protein sequence ID" value="EOL46437.1"/>
    <property type="molecule type" value="Genomic_DNA"/>
</dbReference>
<proteinExistence type="predicted"/>
<dbReference type="STRING" id="317735.RU98_GL002471"/>
<evidence type="ECO:0000256" key="1">
    <source>
        <dbReference type="SAM" id="SignalP"/>
    </source>
</evidence>
<keyword evidence="3" id="KW-1185">Reference proteome</keyword>
<comment type="caution">
    <text evidence="2">The sequence shown here is derived from an EMBL/GenBank/DDBJ whole genome shotgun (WGS) entry which is preliminary data.</text>
</comment>
<evidence type="ECO:0000313" key="2">
    <source>
        <dbReference type="EMBL" id="EOL46437.1"/>
    </source>
</evidence>
<feature type="chain" id="PRO_5004362930" evidence="1">
    <location>
        <begin position="27"/>
        <end position="44"/>
    </location>
</feature>
<protein>
    <submittedName>
        <fullName evidence="2">Uncharacterized protein</fullName>
    </submittedName>
</protein>
<dbReference type="PATRIC" id="fig|1158612.3.peg.1393"/>
<reference evidence="2 3" key="1">
    <citation type="submission" date="2013-02" db="EMBL/GenBank/DDBJ databases">
        <title>The Genome Sequence of Enterococcus caccae BAA-1240.</title>
        <authorList>
            <consortium name="The Broad Institute Genome Sequencing Platform"/>
            <consortium name="The Broad Institute Genome Sequencing Center for Infectious Disease"/>
            <person name="Earl A.M."/>
            <person name="Gilmore M.S."/>
            <person name="Lebreton F."/>
            <person name="Walker B."/>
            <person name="Young S.K."/>
            <person name="Zeng Q."/>
            <person name="Gargeya S."/>
            <person name="Fitzgerald M."/>
            <person name="Haas B."/>
            <person name="Abouelleil A."/>
            <person name="Alvarado L."/>
            <person name="Arachchi H.M."/>
            <person name="Berlin A.M."/>
            <person name="Chapman S.B."/>
            <person name="Dewar J."/>
            <person name="Goldberg J."/>
            <person name="Griggs A."/>
            <person name="Gujja S."/>
            <person name="Hansen M."/>
            <person name="Howarth C."/>
            <person name="Imamovic A."/>
            <person name="Larimer J."/>
            <person name="McCowan C."/>
            <person name="Murphy C."/>
            <person name="Neiman D."/>
            <person name="Pearson M."/>
            <person name="Priest M."/>
            <person name="Roberts A."/>
            <person name="Saif S."/>
            <person name="Shea T."/>
            <person name="Sisk P."/>
            <person name="Sykes S."/>
            <person name="Wortman J."/>
            <person name="Nusbaum C."/>
            <person name="Birren B."/>
        </authorList>
    </citation>
    <scope>NUCLEOTIDE SEQUENCE [LARGE SCALE GENOMIC DNA]</scope>
    <source>
        <strain evidence="2 3">ATCC BAA-1240</strain>
    </source>
</reference>
<sequence>MKKFKMLCVVIMMVYYGTLSVTNVYANEAEKTQVKSQQLSEIQK</sequence>
<dbReference type="AlphaFoldDB" id="R3WG70"/>
<organism evidence="2 3">
    <name type="scientific">Enterococcus caccae ATCC BAA-1240</name>
    <dbReference type="NCBI Taxonomy" id="1158612"/>
    <lineage>
        <taxon>Bacteria</taxon>
        <taxon>Bacillati</taxon>
        <taxon>Bacillota</taxon>
        <taxon>Bacilli</taxon>
        <taxon>Lactobacillales</taxon>
        <taxon>Enterococcaceae</taxon>
        <taxon>Enterococcus</taxon>
    </lineage>
</organism>
<accession>R3WG70</accession>
<dbReference type="Proteomes" id="UP000013840">
    <property type="component" value="Unassembled WGS sequence"/>
</dbReference>
<keyword evidence="1" id="KW-0732">Signal</keyword>
<feature type="signal peptide" evidence="1">
    <location>
        <begin position="1"/>
        <end position="26"/>
    </location>
</feature>
<evidence type="ECO:0000313" key="3">
    <source>
        <dbReference type="Proteomes" id="UP000013840"/>
    </source>
</evidence>
<gene>
    <name evidence="2" type="ORF">UC7_01404</name>
</gene>